<comment type="caution">
    <text evidence="1">The sequence shown here is derived from an EMBL/GenBank/DDBJ whole genome shotgun (WGS) entry which is preliminary data.</text>
</comment>
<name>A0ABN7TNP2_9BACL</name>
<accession>A0ABN7TNP2</accession>
<evidence type="ECO:0000313" key="1">
    <source>
        <dbReference type="EMBL" id="CAG7643810.1"/>
    </source>
</evidence>
<reference evidence="1 2" key="1">
    <citation type="submission" date="2021-06" db="EMBL/GenBank/DDBJ databases">
        <authorList>
            <person name="Criscuolo A."/>
        </authorList>
    </citation>
    <scope>NUCLEOTIDE SEQUENCE [LARGE SCALE GENOMIC DNA]</scope>
    <source>
        <strain evidence="2">CIP 111802</strain>
    </source>
</reference>
<sequence>MGSIRHSGRIRLPVKPDPKLWVSLMPFGFRKLKPRHIHQTLKVALDNRINSLMRIES</sequence>
<dbReference type="EMBL" id="CAJVCE010000008">
    <property type="protein sequence ID" value="CAG7643810.1"/>
    <property type="molecule type" value="Genomic_DNA"/>
</dbReference>
<organism evidence="1 2">
    <name type="scientific">Paenibacillus allorhizosphaerae</name>
    <dbReference type="NCBI Taxonomy" id="2849866"/>
    <lineage>
        <taxon>Bacteria</taxon>
        <taxon>Bacillati</taxon>
        <taxon>Bacillota</taxon>
        <taxon>Bacilli</taxon>
        <taxon>Bacillales</taxon>
        <taxon>Paenibacillaceae</taxon>
        <taxon>Paenibacillus</taxon>
    </lineage>
</organism>
<proteinExistence type="predicted"/>
<keyword evidence="2" id="KW-1185">Reference proteome</keyword>
<gene>
    <name evidence="1" type="ORF">PAECIP111802_03080</name>
</gene>
<evidence type="ECO:0000313" key="2">
    <source>
        <dbReference type="Proteomes" id="UP000730618"/>
    </source>
</evidence>
<protein>
    <submittedName>
        <fullName evidence="1">Uncharacterized protein</fullName>
    </submittedName>
</protein>
<dbReference type="Proteomes" id="UP000730618">
    <property type="component" value="Unassembled WGS sequence"/>
</dbReference>